<name>A0A0A9AD39_ARUDO</name>
<sequence length="32" mass="3366">MIHASLVAISSDIGANKSKISSKNSAISYMQI</sequence>
<protein>
    <submittedName>
        <fullName evidence="1">Uncharacterized protein</fullName>
    </submittedName>
</protein>
<reference evidence="1" key="1">
    <citation type="submission" date="2014-09" db="EMBL/GenBank/DDBJ databases">
        <authorList>
            <person name="Magalhaes I.L.F."/>
            <person name="Oliveira U."/>
            <person name="Santos F.R."/>
            <person name="Vidigal T.H.D.A."/>
            <person name="Brescovit A.D."/>
            <person name="Santos A.J."/>
        </authorList>
    </citation>
    <scope>NUCLEOTIDE SEQUENCE</scope>
    <source>
        <tissue evidence="1">Shoot tissue taken approximately 20 cm above the soil surface</tissue>
    </source>
</reference>
<dbReference type="AlphaFoldDB" id="A0A0A9AD39"/>
<dbReference type="EMBL" id="GBRH01250047">
    <property type="protein sequence ID" value="JAD47848.1"/>
    <property type="molecule type" value="Transcribed_RNA"/>
</dbReference>
<accession>A0A0A9AD39</accession>
<organism evidence="1">
    <name type="scientific">Arundo donax</name>
    <name type="common">Giant reed</name>
    <name type="synonym">Donax arundinaceus</name>
    <dbReference type="NCBI Taxonomy" id="35708"/>
    <lineage>
        <taxon>Eukaryota</taxon>
        <taxon>Viridiplantae</taxon>
        <taxon>Streptophyta</taxon>
        <taxon>Embryophyta</taxon>
        <taxon>Tracheophyta</taxon>
        <taxon>Spermatophyta</taxon>
        <taxon>Magnoliopsida</taxon>
        <taxon>Liliopsida</taxon>
        <taxon>Poales</taxon>
        <taxon>Poaceae</taxon>
        <taxon>PACMAD clade</taxon>
        <taxon>Arundinoideae</taxon>
        <taxon>Arundineae</taxon>
        <taxon>Arundo</taxon>
    </lineage>
</organism>
<evidence type="ECO:0000313" key="1">
    <source>
        <dbReference type="EMBL" id="JAD47848.1"/>
    </source>
</evidence>
<reference evidence="1" key="2">
    <citation type="journal article" date="2015" name="Data Brief">
        <title>Shoot transcriptome of the giant reed, Arundo donax.</title>
        <authorList>
            <person name="Barrero R.A."/>
            <person name="Guerrero F.D."/>
            <person name="Moolhuijzen P."/>
            <person name="Goolsby J.A."/>
            <person name="Tidwell J."/>
            <person name="Bellgard S.E."/>
            <person name="Bellgard M.I."/>
        </authorList>
    </citation>
    <scope>NUCLEOTIDE SEQUENCE</scope>
    <source>
        <tissue evidence="1">Shoot tissue taken approximately 20 cm above the soil surface</tissue>
    </source>
</reference>
<proteinExistence type="predicted"/>